<organism evidence="7">
    <name type="scientific">Drosophila rhopaloa</name>
    <name type="common">Fruit fly</name>
    <dbReference type="NCBI Taxonomy" id="1041015"/>
    <lineage>
        <taxon>Eukaryota</taxon>
        <taxon>Metazoa</taxon>
        <taxon>Ecdysozoa</taxon>
        <taxon>Arthropoda</taxon>
        <taxon>Hexapoda</taxon>
        <taxon>Insecta</taxon>
        <taxon>Pterygota</taxon>
        <taxon>Neoptera</taxon>
        <taxon>Endopterygota</taxon>
        <taxon>Diptera</taxon>
        <taxon>Brachycera</taxon>
        <taxon>Muscomorpha</taxon>
        <taxon>Ephydroidea</taxon>
        <taxon>Drosophilidae</taxon>
        <taxon>Drosophila</taxon>
        <taxon>Sophophora</taxon>
    </lineage>
</organism>
<comment type="similarity">
    <text evidence="6">Belongs to the insect chemoreceptor superfamily. Gustatory receptor (GR) family.</text>
</comment>
<keyword evidence="3 6" id="KW-0812">Transmembrane</keyword>
<dbReference type="Pfam" id="PF08395">
    <property type="entry name" value="7tm_7"/>
    <property type="match status" value="1"/>
</dbReference>
<proteinExistence type="inferred from homology"/>
<feature type="transmembrane region" description="Helical" evidence="6">
    <location>
        <begin position="41"/>
        <end position="63"/>
    </location>
</feature>
<feature type="transmembrane region" description="Helical" evidence="6">
    <location>
        <begin position="183"/>
        <end position="203"/>
    </location>
</feature>
<feature type="transmembrane region" description="Helical" evidence="6">
    <location>
        <begin position="252"/>
        <end position="273"/>
    </location>
</feature>
<comment type="function">
    <text evidence="6">Gustatory receptor which mediates acceptance or avoidance behavior, depending on its substrates.</text>
</comment>
<keyword evidence="2 6" id="KW-1003">Cell membrane</keyword>
<dbReference type="OrthoDB" id="7883063at2759"/>
<comment type="subcellular location">
    <subcellularLocation>
        <location evidence="1 6">Cell membrane</location>
        <topology evidence="1 6">Multi-pass membrane protein</topology>
    </subcellularLocation>
</comment>
<feature type="transmembrane region" description="Helical" evidence="6">
    <location>
        <begin position="285"/>
        <end position="305"/>
    </location>
</feature>
<dbReference type="GO" id="GO:0005886">
    <property type="term" value="C:plasma membrane"/>
    <property type="evidence" value="ECO:0007669"/>
    <property type="project" value="UniProtKB-SubCell"/>
</dbReference>
<evidence type="ECO:0000256" key="1">
    <source>
        <dbReference type="ARBA" id="ARBA00004651"/>
    </source>
</evidence>
<dbReference type="GO" id="GO:0050909">
    <property type="term" value="P:sensory perception of taste"/>
    <property type="evidence" value="ECO:0007669"/>
    <property type="project" value="InterPro"/>
</dbReference>
<reference evidence="7" key="1">
    <citation type="submission" date="2025-08" db="UniProtKB">
        <authorList>
            <consortium name="RefSeq"/>
        </authorList>
    </citation>
    <scope>IDENTIFICATION</scope>
</reference>
<dbReference type="AlphaFoldDB" id="A0A6P4E5T9"/>
<keyword evidence="5 6" id="KW-0472">Membrane</keyword>
<evidence type="ECO:0000313" key="7">
    <source>
        <dbReference type="RefSeq" id="XP_016973302.1"/>
    </source>
</evidence>
<dbReference type="InterPro" id="IPR013604">
    <property type="entry name" value="7TM_chemorcpt"/>
</dbReference>
<name>A0A6P4E5T9_DRORH</name>
<evidence type="ECO:0000256" key="3">
    <source>
        <dbReference type="ARBA" id="ARBA00022692"/>
    </source>
</evidence>
<gene>
    <name evidence="7" type="primary">LOC108040357</name>
</gene>
<feature type="transmembrane region" description="Helical" evidence="6">
    <location>
        <begin position="151"/>
        <end position="171"/>
    </location>
</feature>
<protein>
    <recommendedName>
        <fullName evidence="6">Gustatory receptor</fullName>
    </recommendedName>
</protein>
<sequence length="396" mass="45953">MLHPKLGRVMNLVYYNCLFFALMGTTLRLRSYGKIIRLEKVAWSYLIYSAFIGVGLFVSIYLILPEALVDGYIKYNIVLQWNFFAMVTLRVLGVLSCYGTMWLKRHEIIQLYKDSLIYWKRFRNIMKSTVNRKELKELQLSLARIMWRQVMVLYVGFMFSSVVQFQLLSVISQHTLLALSARLTHFLQFIAIKIGFYALLVLLDHQFKVIHLALNALHEDKSGKNWKTLRSIANMHMETIQLARRIFSLFDIANATVFINMFMTTLNIFYHAVQFSNKTIKSDGWGLIFGNGLIVCNICGSMMLINMLDDVISSCNNTGQQLKQFSDLPKVSKKLQRELDAFSVQIKGNYLTYKICGLVELDKPAGLRFFESVLSHVIILMQFDLRRQQQPNKIQV</sequence>
<dbReference type="RefSeq" id="XP_016973302.1">
    <property type="nucleotide sequence ID" value="XM_017117813.1"/>
</dbReference>
<evidence type="ECO:0000256" key="6">
    <source>
        <dbReference type="RuleBase" id="RU363108"/>
    </source>
</evidence>
<dbReference type="RefSeq" id="XP_016973302.2">
    <property type="nucleotide sequence ID" value="XM_017117813.2"/>
</dbReference>
<accession>A0A6P4E5T9</accession>
<feature type="transmembrane region" description="Helical" evidence="6">
    <location>
        <begin position="83"/>
        <end position="103"/>
    </location>
</feature>
<keyword evidence="6 7" id="KW-0675">Receptor</keyword>
<evidence type="ECO:0000256" key="5">
    <source>
        <dbReference type="ARBA" id="ARBA00023136"/>
    </source>
</evidence>
<keyword evidence="4 6" id="KW-1133">Transmembrane helix</keyword>
<dbReference type="GO" id="GO:0007165">
    <property type="term" value="P:signal transduction"/>
    <property type="evidence" value="ECO:0007669"/>
    <property type="project" value="UniProtKB-KW"/>
</dbReference>
<evidence type="ECO:0000256" key="2">
    <source>
        <dbReference type="ARBA" id="ARBA00022475"/>
    </source>
</evidence>
<feature type="transmembrane region" description="Helical" evidence="6">
    <location>
        <begin position="12"/>
        <end position="29"/>
    </location>
</feature>
<keyword evidence="6" id="KW-0807">Transducer</keyword>
<evidence type="ECO:0000256" key="4">
    <source>
        <dbReference type="ARBA" id="ARBA00022989"/>
    </source>
</evidence>